<dbReference type="Proteomes" id="UP000255328">
    <property type="component" value="Unassembled WGS sequence"/>
</dbReference>
<sequence length="139" mass="16422">MEINECINYLLTISQNKVFQYFSDELKQFKLTPSQYGVLKCIWENSPQTPKQIGKVLFLEASSISGVLDRMQKNGLIIREIDNNNRRNILIYPTEKALELREEVEKIVNKLNKHFLDKLSEEERKKFRTFLLNIANQEN</sequence>
<feature type="domain" description="HTH marR-type" evidence="4">
    <location>
        <begin position="1"/>
        <end position="136"/>
    </location>
</feature>
<keyword evidence="3" id="KW-0804">Transcription</keyword>
<keyword evidence="1" id="KW-0805">Transcription regulation</keyword>
<reference evidence="5 6" key="1">
    <citation type="submission" date="2018-06" db="EMBL/GenBank/DDBJ databases">
        <authorList>
            <consortium name="Pathogen Informatics"/>
            <person name="Doyle S."/>
        </authorList>
    </citation>
    <scope>NUCLEOTIDE SEQUENCE [LARGE SCALE GENOMIC DNA]</scope>
    <source>
        <strain evidence="5 6">NCTC10723</strain>
    </source>
</reference>
<dbReference type="AlphaFoldDB" id="A0A377GVV5"/>
<dbReference type="PROSITE" id="PS50995">
    <property type="entry name" value="HTH_MARR_2"/>
    <property type="match status" value="1"/>
</dbReference>
<protein>
    <submittedName>
        <fullName evidence="5">Organic hydroperoxide resistance transcriptional regulator</fullName>
    </submittedName>
</protein>
<proteinExistence type="predicted"/>
<organism evidence="5 6">
    <name type="scientific">Fusobacterium necrogenes</name>
    <dbReference type="NCBI Taxonomy" id="858"/>
    <lineage>
        <taxon>Bacteria</taxon>
        <taxon>Fusobacteriati</taxon>
        <taxon>Fusobacteriota</taxon>
        <taxon>Fusobacteriia</taxon>
        <taxon>Fusobacteriales</taxon>
        <taxon>Fusobacteriaceae</taxon>
        <taxon>Fusobacterium</taxon>
    </lineage>
</organism>
<keyword evidence="2" id="KW-0238">DNA-binding</keyword>
<dbReference type="InterPro" id="IPR000835">
    <property type="entry name" value="HTH_MarR-typ"/>
</dbReference>
<evidence type="ECO:0000313" key="5">
    <source>
        <dbReference type="EMBL" id="STO31076.1"/>
    </source>
</evidence>
<dbReference type="EMBL" id="UGGU01000003">
    <property type="protein sequence ID" value="STO31076.1"/>
    <property type="molecule type" value="Genomic_DNA"/>
</dbReference>
<dbReference type="PANTHER" id="PTHR42756:SF1">
    <property type="entry name" value="TRANSCRIPTIONAL REPRESSOR OF EMRAB OPERON"/>
    <property type="match status" value="1"/>
</dbReference>
<dbReference type="PANTHER" id="PTHR42756">
    <property type="entry name" value="TRANSCRIPTIONAL REGULATOR, MARR"/>
    <property type="match status" value="1"/>
</dbReference>
<evidence type="ECO:0000256" key="1">
    <source>
        <dbReference type="ARBA" id="ARBA00023015"/>
    </source>
</evidence>
<evidence type="ECO:0000259" key="4">
    <source>
        <dbReference type="PROSITE" id="PS50995"/>
    </source>
</evidence>
<dbReference type="InterPro" id="IPR036390">
    <property type="entry name" value="WH_DNA-bd_sf"/>
</dbReference>
<accession>A0A377GVV5</accession>
<dbReference type="GO" id="GO:0003677">
    <property type="term" value="F:DNA binding"/>
    <property type="evidence" value="ECO:0007669"/>
    <property type="project" value="UniProtKB-KW"/>
</dbReference>
<dbReference type="InterPro" id="IPR036388">
    <property type="entry name" value="WH-like_DNA-bd_sf"/>
</dbReference>
<dbReference type="RefSeq" id="WP_115269056.1">
    <property type="nucleotide sequence ID" value="NZ_CASFEE010000001.1"/>
</dbReference>
<dbReference type="PRINTS" id="PR00598">
    <property type="entry name" value="HTHMARR"/>
</dbReference>
<evidence type="ECO:0000313" key="6">
    <source>
        <dbReference type="Proteomes" id="UP000255328"/>
    </source>
</evidence>
<dbReference type="OrthoDB" id="160755at2"/>
<evidence type="ECO:0000256" key="2">
    <source>
        <dbReference type="ARBA" id="ARBA00023125"/>
    </source>
</evidence>
<dbReference type="SUPFAM" id="SSF46785">
    <property type="entry name" value="Winged helix' DNA-binding domain"/>
    <property type="match status" value="1"/>
</dbReference>
<evidence type="ECO:0000256" key="3">
    <source>
        <dbReference type="ARBA" id="ARBA00023163"/>
    </source>
</evidence>
<dbReference type="SMART" id="SM00347">
    <property type="entry name" value="HTH_MARR"/>
    <property type="match status" value="1"/>
</dbReference>
<keyword evidence="6" id="KW-1185">Reference proteome</keyword>
<dbReference type="GO" id="GO:0003700">
    <property type="term" value="F:DNA-binding transcription factor activity"/>
    <property type="evidence" value="ECO:0007669"/>
    <property type="project" value="InterPro"/>
</dbReference>
<dbReference type="Gene3D" id="1.10.10.10">
    <property type="entry name" value="Winged helix-like DNA-binding domain superfamily/Winged helix DNA-binding domain"/>
    <property type="match status" value="1"/>
</dbReference>
<dbReference type="Pfam" id="PF01047">
    <property type="entry name" value="MarR"/>
    <property type="match status" value="1"/>
</dbReference>
<gene>
    <name evidence="5" type="primary">ohrR</name>
    <name evidence="5" type="ORF">NCTC10723_00516</name>
</gene>
<name>A0A377GVV5_9FUSO</name>